<evidence type="ECO:0000313" key="2">
    <source>
        <dbReference type="Proteomes" id="UP000188181"/>
    </source>
</evidence>
<dbReference type="InterPro" id="IPR017853">
    <property type="entry name" value="GH"/>
</dbReference>
<dbReference type="STRING" id="1851148.SMSP2_02885"/>
<dbReference type="Gene3D" id="3.20.20.80">
    <property type="entry name" value="Glycosidases"/>
    <property type="match status" value="1"/>
</dbReference>
<sequence>MPPTDKKYPWDKRVFIGEYGFRRYHRGTQKIAITADQQAEFTRTAAAAALSWGCPFALYWQIYDNESDEGGENPSGLALINRNQQKQPAYLVHKNFYRRANDFIDRCRSDFKRNPTQAEFREEALKWLQSE</sequence>
<protein>
    <submittedName>
        <fullName evidence="1">Beta-xylosidase</fullName>
    </submittedName>
</protein>
<reference evidence="2" key="1">
    <citation type="submission" date="2017-02" db="EMBL/GenBank/DDBJ databases">
        <title>Comparative genomics and description of representatives of a novel lineage of planctomycetes thriving in anoxic sediments.</title>
        <authorList>
            <person name="Spring S."/>
            <person name="Bunk B."/>
            <person name="Sproer C."/>
        </authorList>
    </citation>
    <scope>NUCLEOTIDE SEQUENCE [LARGE SCALE GENOMIC DNA]</scope>
    <source>
        <strain evidence="2">SM-Chi-D1</strain>
    </source>
</reference>
<dbReference type="AlphaFoldDB" id="A0A1Q2MIL1"/>
<dbReference type="Proteomes" id="UP000188181">
    <property type="component" value="Chromosome"/>
</dbReference>
<evidence type="ECO:0000313" key="1">
    <source>
        <dbReference type="EMBL" id="AQQ72499.1"/>
    </source>
</evidence>
<proteinExistence type="predicted"/>
<organism evidence="1 2">
    <name type="scientific">Limihaloglobus sulfuriphilus</name>
    <dbReference type="NCBI Taxonomy" id="1851148"/>
    <lineage>
        <taxon>Bacteria</taxon>
        <taxon>Pseudomonadati</taxon>
        <taxon>Planctomycetota</taxon>
        <taxon>Phycisphaerae</taxon>
        <taxon>Sedimentisphaerales</taxon>
        <taxon>Sedimentisphaeraceae</taxon>
        <taxon>Limihaloglobus</taxon>
    </lineage>
</organism>
<dbReference type="KEGG" id="pbas:SMSP2_02885"/>
<accession>A0A1Q2MIL1</accession>
<name>A0A1Q2MIL1_9BACT</name>
<gene>
    <name evidence="1" type="ORF">SMSP2_02885</name>
</gene>
<keyword evidence="2" id="KW-1185">Reference proteome</keyword>
<dbReference type="SUPFAM" id="SSF51445">
    <property type="entry name" value="(Trans)glycosidases"/>
    <property type="match status" value="1"/>
</dbReference>
<dbReference type="EMBL" id="CP019646">
    <property type="protein sequence ID" value="AQQ72499.1"/>
    <property type="molecule type" value="Genomic_DNA"/>
</dbReference>